<dbReference type="InterPro" id="IPR001841">
    <property type="entry name" value="Znf_RING"/>
</dbReference>
<feature type="transmembrane region" description="Helical" evidence="5">
    <location>
        <begin position="143"/>
        <end position="167"/>
    </location>
</feature>
<dbReference type="Proteomes" id="UP001178507">
    <property type="component" value="Unassembled WGS sequence"/>
</dbReference>
<keyword evidence="8" id="KW-1185">Reference proteome</keyword>
<dbReference type="InterPro" id="IPR052788">
    <property type="entry name" value="RING-type_E3_ligase_ATL"/>
</dbReference>
<dbReference type="PROSITE" id="PS50089">
    <property type="entry name" value="ZF_RING_2"/>
    <property type="match status" value="1"/>
</dbReference>
<dbReference type="GO" id="GO:0008270">
    <property type="term" value="F:zinc ion binding"/>
    <property type="evidence" value="ECO:0007669"/>
    <property type="project" value="UniProtKB-KW"/>
</dbReference>
<keyword evidence="5" id="KW-0472">Membrane</keyword>
<organism evidence="7 8">
    <name type="scientific">Effrenium voratum</name>
    <dbReference type="NCBI Taxonomy" id="2562239"/>
    <lineage>
        <taxon>Eukaryota</taxon>
        <taxon>Sar</taxon>
        <taxon>Alveolata</taxon>
        <taxon>Dinophyceae</taxon>
        <taxon>Suessiales</taxon>
        <taxon>Symbiodiniaceae</taxon>
        <taxon>Effrenium</taxon>
    </lineage>
</organism>
<proteinExistence type="predicted"/>
<gene>
    <name evidence="7" type="ORF">EVOR1521_LOCUS1707</name>
</gene>
<evidence type="ECO:0000313" key="8">
    <source>
        <dbReference type="Proteomes" id="UP001178507"/>
    </source>
</evidence>
<dbReference type="PANTHER" id="PTHR45798:SF97">
    <property type="entry name" value="ALCOHOL-SENSITIVE RING FINGER PROTEIN 1"/>
    <property type="match status" value="1"/>
</dbReference>
<dbReference type="Pfam" id="PF13639">
    <property type="entry name" value="zf-RING_2"/>
    <property type="match status" value="1"/>
</dbReference>
<dbReference type="PANTHER" id="PTHR45798">
    <property type="entry name" value="RING-H2 FINGER PROTEIN ATL61-RELATED-RELATED"/>
    <property type="match status" value="1"/>
</dbReference>
<reference evidence="7" key="1">
    <citation type="submission" date="2023-08" db="EMBL/GenBank/DDBJ databases">
        <authorList>
            <person name="Chen Y."/>
            <person name="Shah S."/>
            <person name="Dougan E. K."/>
            <person name="Thang M."/>
            <person name="Chan C."/>
        </authorList>
    </citation>
    <scope>NUCLEOTIDE SEQUENCE</scope>
</reference>
<keyword evidence="3" id="KW-0862">Zinc</keyword>
<feature type="transmembrane region" description="Helical" evidence="5">
    <location>
        <begin position="112"/>
        <end position="131"/>
    </location>
</feature>
<keyword evidence="2 4" id="KW-0863">Zinc-finger</keyword>
<dbReference type="AlphaFoldDB" id="A0AA36HLJ5"/>
<dbReference type="InterPro" id="IPR013083">
    <property type="entry name" value="Znf_RING/FYVE/PHD"/>
</dbReference>
<keyword evidence="1" id="KW-0479">Metal-binding</keyword>
<protein>
    <recommendedName>
        <fullName evidence="6">RING-type domain-containing protein</fullName>
    </recommendedName>
</protein>
<feature type="transmembrane region" description="Helical" evidence="5">
    <location>
        <begin position="187"/>
        <end position="209"/>
    </location>
</feature>
<dbReference type="Gene3D" id="3.30.40.10">
    <property type="entry name" value="Zinc/RING finger domain, C3HC4 (zinc finger)"/>
    <property type="match status" value="1"/>
</dbReference>
<feature type="domain" description="RING-type" evidence="6">
    <location>
        <begin position="271"/>
        <end position="312"/>
    </location>
</feature>
<evidence type="ECO:0000259" key="6">
    <source>
        <dbReference type="PROSITE" id="PS50089"/>
    </source>
</evidence>
<evidence type="ECO:0000256" key="4">
    <source>
        <dbReference type="PROSITE-ProRule" id="PRU00175"/>
    </source>
</evidence>
<comment type="caution">
    <text evidence="7">The sequence shown here is derived from an EMBL/GenBank/DDBJ whole genome shotgun (WGS) entry which is preliminary data.</text>
</comment>
<dbReference type="SMART" id="SM00184">
    <property type="entry name" value="RING"/>
    <property type="match status" value="1"/>
</dbReference>
<evidence type="ECO:0000256" key="2">
    <source>
        <dbReference type="ARBA" id="ARBA00022771"/>
    </source>
</evidence>
<evidence type="ECO:0000313" key="7">
    <source>
        <dbReference type="EMBL" id="CAJ1371396.1"/>
    </source>
</evidence>
<keyword evidence="5" id="KW-0812">Transmembrane</keyword>
<feature type="transmembrane region" description="Helical" evidence="5">
    <location>
        <begin position="70"/>
        <end position="100"/>
    </location>
</feature>
<dbReference type="SUPFAM" id="SSF57850">
    <property type="entry name" value="RING/U-box"/>
    <property type="match status" value="1"/>
</dbReference>
<evidence type="ECO:0000256" key="1">
    <source>
        <dbReference type="ARBA" id="ARBA00022723"/>
    </source>
</evidence>
<evidence type="ECO:0000256" key="5">
    <source>
        <dbReference type="SAM" id="Phobius"/>
    </source>
</evidence>
<sequence length="327" mass="36561">MSEESPPVRGNSAQRLFRATSLTLTAGALVLPPQPPEPEETPLLGRRRDSDQVQQRLVSELLSFVGLCKVWLVLLLLLMFVTGVIVMVMFFQAIFATIFYQDKPCDQPLLKWYMLFTLLWSQVPPCASSFVRARLQMLQQSALVSFCASVLFSLPGWVILGYGVYMVQHAETCPKTNPQLFYPIERFIYAQIGVALIAFLLTVLGFFSLRYLLLALNRLGENPGCAKAVPIAYTGRPSVFFLHAVSEVEKLEVVDKHSPDLADTDGQIMDCPICMEAYSEAGDVVRAPCKHNFHKACLLTWCKNHVDCPMCRQPVGEPDKESQGPEP</sequence>
<name>A0AA36HLJ5_9DINO</name>
<dbReference type="EMBL" id="CAUJNA010000074">
    <property type="protein sequence ID" value="CAJ1371396.1"/>
    <property type="molecule type" value="Genomic_DNA"/>
</dbReference>
<keyword evidence="5" id="KW-1133">Transmembrane helix</keyword>
<accession>A0AA36HLJ5</accession>
<evidence type="ECO:0000256" key="3">
    <source>
        <dbReference type="ARBA" id="ARBA00022833"/>
    </source>
</evidence>